<dbReference type="RefSeq" id="WP_088861274.1">
    <property type="nucleotide sequence ID" value="NZ_CP022115.1"/>
</dbReference>
<dbReference type="InterPro" id="IPR020449">
    <property type="entry name" value="Tscrpt_reg_AraC-type_HTH"/>
</dbReference>
<evidence type="ECO:0000256" key="1">
    <source>
        <dbReference type="ARBA" id="ARBA00023015"/>
    </source>
</evidence>
<evidence type="ECO:0000313" key="6">
    <source>
        <dbReference type="Proteomes" id="UP000197424"/>
    </source>
</evidence>
<dbReference type="GO" id="GO:0005829">
    <property type="term" value="C:cytosol"/>
    <property type="evidence" value="ECO:0007669"/>
    <property type="project" value="TreeGrafter"/>
</dbReference>
<reference evidence="6" key="1">
    <citation type="submission" date="2017-06" db="EMBL/GenBank/DDBJ databases">
        <title>Whole genome sequence of Laribacter hongkongensis LHGZ1.</title>
        <authorList>
            <person name="Chen D."/>
            <person name="Wu H."/>
            <person name="Chen J."/>
        </authorList>
    </citation>
    <scope>NUCLEOTIDE SEQUENCE [LARGE SCALE GENOMIC DNA]</scope>
    <source>
        <strain evidence="6">LHGZ1</strain>
    </source>
</reference>
<keyword evidence="3" id="KW-0804">Transcription</keyword>
<dbReference type="InterPro" id="IPR018062">
    <property type="entry name" value="HTH_AraC-typ_CS"/>
</dbReference>
<dbReference type="Pfam" id="PF12833">
    <property type="entry name" value="HTH_18"/>
    <property type="match status" value="1"/>
</dbReference>
<dbReference type="EMBL" id="CP022115">
    <property type="protein sequence ID" value="ASJ25393.1"/>
    <property type="molecule type" value="Genomic_DNA"/>
</dbReference>
<feature type="domain" description="HTH araC/xylS-type" evidence="4">
    <location>
        <begin position="162"/>
        <end position="261"/>
    </location>
</feature>
<dbReference type="PROSITE" id="PS00041">
    <property type="entry name" value="HTH_ARAC_FAMILY_1"/>
    <property type="match status" value="1"/>
</dbReference>
<protein>
    <submittedName>
        <fullName evidence="5">AraC-type DNA-binding domain-containing protein</fullName>
    </submittedName>
</protein>
<dbReference type="PANTHER" id="PTHR47894:SF4">
    <property type="entry name" value="HTH-TYPE TRANSCRIPTIONAL REGULATOR GADX"/>
    <property type="match status" value="1"/>
</dbReference>
<dbReference type="InterPro" id="IPR018060">
    <property type="entry name" value="HTH_AraC"/>
</dbReference>
<dbReference type="SUPFAM" id="SSF46689">
    <property type="entry name" value="Homeodomain-like"/>
    <property type="match status" value="1"/>
</dbReference>
<organism evidence="5 6">
    <name type="scientific">Laribacter hongkongensis</name>
    <dbReference type="NCBI Taxonomy" id="168471"/>
    <lineage>
        <taxon>Bacteria</taxon>
        <taxon>Pseudomonadati</taxon>
        <taxon>Pseudomonadota</taxon>
        <taxon>Betaproteobacteria</taxon>
        <taxon>Neisseriales</taxon>
        <taxon>Aquaspirillaceae</taxon>
        <taxon>Laribacter</taxon>
    </lineage>
</organism>
<dbReference type="OrthoDB" id="8584243at2"/>
<keyword evidence="1" id="KW-0805">Transcription regulation</keyword>
<dbReference type="GO" id="GO:0000976">
    <property type="term" value="F:transcription cis-regulatory region binding"/>
    <property type="evidence" value="ECO:0007669"/>
    <property type="project" value="TreeGrafter"/>
</dbReference>
<accession>A0A248LMK3</accession>
<evidence type="ECO:0000256" key="3">
    <source>
        <dbReference type="ARBA" id="ARBA00023163"/>
    </source>
</evidence>
<dbReference type="PROSITE" id="PS01124">
    <property type="entry name" value="HTH_ARAC_FAMILY_2"/>
    <property type="match status" value="1"/>
</dbReference>
<gene>
    <name evidence="5" type="ORF">LHGZ1_2562</name>
</gene>
<proteinExistence type="predicted"/>
<keyword evidence="2 5" id="KW-0238">DNA-binding</keyword>
<dbReference type="Gene3D" id="1.10.10.60">
    <property type="entry name" value="Homeodomain-like"/>
    <property type="match status" value="1"/>
</dbReference>
<dbReference type="PRINTS" id="PR00032">
    <property type="entry name" value="HTHARAC"/>
</dbReference>
<dbReference type="InterPro" id="IPR009057">
    <property type="entry name" value="Homeodomain-like_sf"/>
</dbReference>
<dbReference type="GO" id="GO:0003700">
    <property type="term" value="F:DNA-binding transcription factor activity"/>
    <property type="evidence" value="ECO:0007669"/>
    <property type="project" value="InterPro"/>
</dbReference>
<evidence type="ECO:0000259" key="4">
    <source>
        <dbReference type="PROSITE" id="PS01124"/>
    </source>
</evidence>
<dbReference type="PANTHER" id="PTHR47894">
    <property type="entry name" value="HTH-TYPE TRANSCRIPTIONAL REGULATOR GADX"/>
    <property type="match status" value="1"/>
</dbReference>
<name>A0A248LMK3_9NEIS</name>
<dbReference type="AlphaFoldDB" id="A0A248LMK3"/>
<sequence>MPAESWADDIPGVMTYRARRPQLLRAVPVAQTTLITVESGIKRVVCSGQGWQVQAGEWLLLPALAQVQIENRPGNGGYLARCLPLDDEWLAALPALTDRLPACGGPAICCLPPDACIQEAWQHWCAGQQRQRPGPVQRQRMLELLLAICLAGGGRGLLRGAAELAPRVNRLLGTDLTLGAAELSRRLAMSESTLRRHLADEGHSLRELREHCRLERALALVQTSSLPIGQVAEACGYASASRFSARFRTRFGCTPRSLRAAR</sequence>
<dbReference type="Proteomes" id="UP000197424">
    <property type="component" value="Chromosome"/>
</dbReference>
<dbReference type="SMART" id="SM00342">
    <property type="entry name" value="HTH_ARAC"/>
    <property type="match status" value="1"/>
</dbReference>
<evidence type="ECO:0000313" key="5">
    <source>
        <dbReference type="EMBL" id="ASJ25393.1"/>
    </source>
</evidence>
<evidence type="ECO:0000256" key="2">
    <source>
        <dbReference type="ARBA" id="ARBA00023125"/>
    </source>
</evidence>